<dbReference type="Proteomes" id="UP000322612">
    <property type="component" value="Unassembled WGS sequence"/>
</dbReference>
<evidence type="ECO:0000313" key="3">
    <source>
        <dbReference type="Proteomes" id="UP000322612"/>
    </source>
</evidence>
<evidence type="ECO:0000313" key="2">
    <source>
        <dbReference type="EMBL" id="TYS17314.1"/>
    </source>
</evidence>
<dbReference type="AlphaFoldDB" id="A0AAE8X843"/>
<dbReference type="RefSeq" id="WP_039268950.1">
    <property type="nucleotide sequence ID" value="NZ_CBDITP010000009.1"/>
</dbReference>
<organism evidence="2 3">
    <name type="scientific">Enterobacter hormaechei</name>
    <dbReference type="NCBI Taxonomy" id="158836"/>
    <lineage>
        <taxon>Bacteria</taxon>
        <taxon>Pseudomonadati</taxon>
        <taxon>Pseudomonadota</taxon>
        <taxon>Gammaproteobacteria</taxon>
        <taxon>Enterobacterales</taxon>
        <taxon>Enterobacteriaceae</taxon>
        <taxon>Enterobacter</taxon>
        <taxon>Enterobacter cloacae complex</taxon>
    </lineage>
</organism>
<accession>A0AAE8X843</accession>
<reference evidence="2 3" key="1">
    <citation type="submission" date="2019-08" db="EMBL/GenBank/DDBJ databases">
        <title>Whole genome sequence analysis of bacterial isolates in patients.</title>
        <authorList>
            <person name="Jeong K.C."/>
        </authorList>
    </citation>
    <scope>NUCLEOTIDE SEQUENCE [LARGE SCALE GENOMIC DNA]</scope>
    <source>
        <strain evidence="2 3">KCJ3K342</strain>
    </source>
</reference>
<feature type="region of interest" description="Disordered" evidence="1">
    <location>
        <begin position="9"/>
        <end position="33"/>
    </location>
</feature>
<dbReference type="EMBL" id="VTDZ01000015">
    <property type="protein sequence ID" value="TYS17314.1"/>
    <property type="molecule type" value="Genomic_DNA"/>
</dbReference>
<name>A0AAE8X843_9ENTR</name>
<evidence type="ECO:0000256" key="1">
    <source>
        <dbReference type="SAM" id="MobiDB-lite"/>
    </source>
</evidence>
<proteinExistence type="predicted"/>
<sequence length="89" mass="9635">MKDIMLFGAGHEGTKKQVEPGKESYNFSSKPVPSPAGTNIVSYGSEQVSFRVSTVYPEKGGFLIGVHGEEPSDKTIVDAIFKYNPTPLN</sequence>
<gene>
    <name evidence="2" type="ORF">FZC81_05570</name>
</gene>
<feature type="compositionally biased region" description="Basic and acidic residues" evidence="1">
    <location>
        <begin position="12"/>
        <end position="22"/>
    </location>
</feature>
<comment type="caution">
    <text evidence="2">The sequence shown here is derived from an EMBL/GenBank/DDBJ whole genome shotgun (WGS) entry which is preliminary data.</text>
</comment>
<protein>
    <submittedName>
        <fullName evidence="2">Uncharacterized protein</fullName>
    </submittedName>
</protein>